<reference evidence="2" key="1">
    <citation type="submission" date="2020-07" db="EMBL/GenBank/DDBJ databases">
        <title>Clarias magur genome sequencing, assembly and annotation.</title>
        <authorList>
            <person name="Kushwaha B."/>
            <person name="Kumar R."/>
            <person name="Das P."/>
            <person name="Joshi C.G."/>
            <person name="Kumar D."/>
            <person name="Nagpure N.S."/>
            <person name="Pandey M."/>
            <person name="Agarwal S."/>
            <person name="Srivastava S."/>
            <person name="Singh M."/>
            <person name="Sahoo L."/>
            <person name="Jayasankar P."/>
            <person name="Meher P.K."/>
            <person name="Koringa P.G."/>
            <person name="Iquebal M.A."/>
            <person name="Das S.P."/>
            <person name="Bit A."/>
            <person name="Patnaik S."/>
            <person name="Patel N."/>
            <person name="Shah T.M."/>
            <person name="Hinsu A."/>
            <person name="Jena J.K."/>
        </authorList>
    </citation>
    <scope>NUCLEOTIDE SEQUENCE</scope>
    <source>
        <strain evidence="2">CIFAMagur01</strain>
        <tissue evidence="2">Testis</tissue>
    </source>
</reference>
<feature type="compositionally biased region" description="Low complexity" evidence="1">
    <location>
        <begin position="102"/>
        <end position="114"/>
    </location>
</feature>
<dbReference type="OrthoDB" id="4066896at2759"/>
<feature type="compositionally biased region" description="Acidic residues" evidence="1">
    <location>
        <begin position="399"/>
        <end position="408"/>
    </location>
</feature>
<evidence type="ECO:0000313" key="3">
    <source>
        <dbReference type="Proteomes" id="UP000727407"/>
    </source>
</evidence>
<feature type="region of interest" description="Disordered" evidence="1">
    <location>
        <begin position="24"/>
        <end position="62"/>
    </location>
</feature>
<organism evidence="2 3">
    <name type="scientific">Clarias magur</name>
    <name type="common">Asian catfish</name>
    <name type="synonym">Macropteronotus magur</name>
    <dbReference type="NCBI Taxonomy" id="1594786"/>
    <lineage>
        <taxon>Eukaryota</taxon>
        <taxon>Metazoa</taxon>
        <taxon>Chordata</taxon>
        <taxon>Craniata</taxon>
        <taxon>Vertebrata</taxon>
        <taxon>Euteleostomi</taxon>
        <taxon>Actinopterygii</taxon>
        <taxon>Neopterygii</taxon>
        <taxon>Teleostei</taxon>
        <taxon>Ostariophysi</taxon>
        <taxon>Siluriformes</taxon>
        <taxon>Clariidae</taxon>
        <taxon>Clarias</taxon>
    </lineage>
</organism>
<proteinExistence type="predicted"/>
<feature type="region of interest" description="Disordered" evidence="1">
    <location>
        <begin position="79"/>
        <end position="210"/>
    </location>
</feature>
<evidence type="ECO:0000313" key="2">
    <source>
        <dbReference type="EMBL" id="KAF5902441.1"/>
    </source>
</evidence>
<evidence type="ECO:0000256" key="1">
    <source>
        <dbReference type="SAM" id="MobiDB-lite"/>
    </source>
</evidence>
<feature type="region of interest" description="Disordered" evidence="1">
    <location>
        <begin position="249"/>
        <end position="294"/>
    </location>
</feature>
<accession>A0A8J4TQH9</accession>
<feature type="region of interest" description="Disordered" evidence="1">
    <location>
        <begin position="220"/>
        <end position="239"/>
    </location>
</feature>
<dbReference type="AlphaFoldDB" id="A0A8J4TQH9"/>
<feature type="region of interest" description="Disordered" evidence="1">
    <location>
        <begin position="310"/>
        <end position="408"/>
    </location>
</feature>
<feature type="compositionally biased region" description="Polar residues" evidence="1">
    <location>
        <begin position="347"/>
        <end position="367"/>
    </location>
</feature>
<feature type="compositionally biased region" description="Low complexity" evidence="1">
    <location>
        <begin position="368"/>
        <end position="377"/>
    </location>
</feature>
<sequence>MAEKETQSKSAVYRSVSFKKLHTWKANKRGAGAEEDQRHGSEDLEAGAALPPPAAPLSDMRSAAVARKVSKISAASLSRAELKKGSTLPISPSVRQLSEKFGTNTNSNSGSTSSVLQAAVLPRIRSPDESSPQDISGCLPDQSKDPSSGSLTDKLLDQKCQESVSGSDSDRGHKLRVRKSGSGTKAGISPSKSHRRHRSSQAETIHVDSSWPSVTKIRELFGDGDRKKHKSLSDGEDLKSDDYHFYRSYRRKHSNTSSDKSDRQSPLQPRGHWKDTNSSGHDANKYQGMDSTFNTEKHFHDDELNFVTRHLSTDTSRVETHKSSDLRSTPPAPPPRSSSVALPLRSHSNAFSEQLQEQRQRAKQPQPSDSLHSSHSSFKPQTGSSVEPVSTYERLSSGEVEDESGGQT</sequence>
<dbReference type="Proteomes" id="UP000727407">
    <property type="component" value="Unassembled WGS sequence"/>
</dbReference>
<feature type="compositionally biased region" description="Low complexity" evidence="1">
    <location>
        <begin position="337"/>
        <end position="346"/>
    </location>
</feature>
<gene>
    <name evidence="2" type="primary">arhgef17</name>
    <name evidence="2" type="ORF">DAT39_007861</name>
</gene>
<feature type="compositionally biased region" description="Polar residues" evidence="1">
    <location>
        <begin position="378"/>
        <end position="388"/>
    </location>
</feature>
<dbReference type="EMBL" id="QNUK01000090">
    <property type="protein sequence ID" value="KAF5902441.1"/>
    <property type="molecule type" value="Genomic_DNA"/>
</dbReference>
<name>A0A8J4TQH9_CLAMG</name>
<feature type="non-terminal residue" evidence="2">
    <location>
        <position position="1"/>
    </location>
</feature>
<comment type="caution">
    <text evidence="2">The sequence shown here is derived from an EMBL/GenBank/DDBJ whole genome shotgun (WGS) entry which is preliminary data.</text>
</comment>
<protein>
    <submittedName>
        <fullName evidence="2">Rho guanine nucleotide exchange factor 17 isoform X1</fullName>
    </submittedName>
</protein>
<feature type="compositionally biased region" description="Basic and acidic residues" evidence="1">
    <location>
        <begin position="316"/>
        <end position="325"/>
    </location>
</feature>
<feature type="compositionally biased region" description="Basic and acidic residues" evidence="1">
    <location>
        <begin position="31"/>
        <end position="42"/>
    </location>
</feature>
<keyword evidence="3" id="KW-1185">Reference proteome</keyword>